<organism evidence="2 3">
    <name type="scientific">Compostibacter hankyongensis</name>
    <dbReference type="NCBI Taxonomy" id="1007089"/>
    <lineage>
        <taxon>Bacteria</taxon>
        <taxon>Pseudomonadati</taxon>
        <taxon>Bacteroidota</taxon>
        <taxon>Chitinophagia</taxon>
        <taxon>Chitinophagales</taxon>
        <taxon>Chitinophagaceae</taxon>
        <taxon>Compostibacter</taxon>
    </lineage>
</organism>
<comment type="caution">
    <text evidence="2">The sequence shown here is derived from an EMBL/GenBank/DDBJ whole genome shotgun (WGS) entry which is preliminary data.</text>
</comment>
<keyword evidence="1" id="KW-1133">Transmembrane helix</keyword>
<gene>
    <name evidence="2" type="ORF">GCM10023143_35370</name>
</gene>
<proteinExistence type="predicted"/>
<name>A0ABP8GBH6_9BACT</name>
<dbReference type="RefSeq" id="WP_344981904.1">
    <property type="nucleotide sequence ID" value="NZ_BAABFN010000022.1"/>
</dbReference>
<protein>
    <recommendedName>
        <fullName evidence="4">Peptidase M23</fullName>
    </recommendedName>
</protein>
<dbReference type="Proteomes" id="UP001501207">
    <property type="component" value="Unassembled WGS sequence"/>
</dbReference>
<evidence type="ECO:0000313" key="2">
    <source>
        <dbReference type="EMBL" id="GAA4320872.1"/>
    </source>
</evidence>
<keyword evidence="1" id="KW-0472">Membrane</keyword>
<evidence type="ECO:0000313" key="3">
    <source>
        <dbReference type="Proteomes" id="UP001501207"/>
    </source>
</evidence>
<feature type="transmembrane region" description="Helical" evidence="1">
    <location>
        <begin position="46"/>
        <end position="67"/>
    </location>
</feature>
<evidence type="ECO:0008006" key="4">
    <source>
        <dbReference type="Google" id="ProtNLM"/>
    </source>
</evidence>
<sequence>MKDKQAGWRVKLKKWRQKLDNKYRLAVLNEDTFQEVGSFRLSRGRIYVIACSILVLLLALAMLLVMYTPIRYYMPGYGNLQQRQEYIRLNMRADSLEHLLELRERYYGDLQQVLNGGIQPPPRDTALLK</sequence>
<evidence type="ECO:0000256" key="1">
    <source>
        <dbReference type="SAM" id="Phobius"/>
    </source>
</evidence>
<reference evidence="3" key="1">
    <citation type="journal article" date="2019" name="Int. J. Syst. Evol. Microbiol.">
        <title>The Global Catalogue of Microorganisms (GCM) 10K type strain sequencing project: providing services to taxonomists for standard genome sequencing and annotation.</title>
        <authorList>
            <consortium name="The Broad Institute Genomics Platform"/>
            <consortium name="The Broad Institute Genome Sequencing Center for Infectious Disease"/>
            <person name="Wu L."/>
            <person name="Ma J."/>
        </authorList>
    </citation>
    <scope>NUCLEOTIDE SEQUENCE [LARGE SCALE GENOMIC DNA]</scope>
    <source>
        <strain evidence="3">JCM 17664</strain>
    </source>
</reference>
<keyword evidence="3" id="KW-1185">Reference proteome</keyword>
<accession>A0ABP8GBH6</accession>
<keyword evidence="1" id="KW-0812">Transmembrane</keyword>
<dbReference type="EMBL" id="BAABFN010000022">
    <property type="protein sequence ID" value="GAA4320872.1"/>
    <property type="molecule type" value="Genomic_DNA"/>
</dbReference>